<dbReference type="GO" id="GO:0015740">
    <property type="term" value="P:C4-dicarboxylate transport"/>
    <property type="evidence" value="ECO:0007669"/>
    <property type="project" value="TreeGrafter"/>
</dbReference>
<keyword evidence="5 9" id="KW-0812">Transmembrane</keyword>
<comment type="function">
    <text evidence="9">Part of the tripartite ATP-independent periplasmic (TRAP) transport system.</text>
</comment>
<dbReference type="InterPro" id="IPR055348">
    <property type="entry name" value="DctQ"/>
</dbReference>
<dbReference type="RefSeq" id="WP_156710857.1">
    <property type="nucleotide sequence ID" value="NZ_WPHG01000001.1"/>
</dbReference>
<keyword evidence="7 9" id="KW-0472">Membrane</keyword>
<evidence type="ECO:0000256" key="4">
    <source>
        <dbReference type="ARBA" id="ARBA00022519"/>
    </source>
</evidence>
<dbReference type="PANTHER" id="PTHR35011:SF2">
    <property type="entry name" value="2,3-DIKETO-L-GULONATE TRAP TRANSPORTER SMALL PERMEASE PROTEIN YIAM"/>
    <property type="match status" value="1"/>
</dbReference>
<gene>
    <name evidence="11" type="ORF">GN330_01770</name>
</gene>
<evidence type="ECO:0000256" key="5">
    <source>
        <dbReference type="ARBA" id="ARBA00022692"/>
    </source>
</evidence>
<dbReference type="GO" id="GO:0005886">
    <property type="term" value="C:plasma membrane"/>
    <property type="evidence" value="ECO:0007669"/>
    <property type="project" value="UniProtKB-SubCell"/>
</dbReference>
<keyword evidence="2 9" id="KW-0813">Transport</keyword>
<evidence type="ECO:0000313" key="11">
    <source>
        <dbReference type="EMBL" id="MVA95984.1"/>
    </source>
</evidence>
<proteinExistence type="inferred from homology"/>
<protein>
    <recommendedName>
        <fullName evidence="9">TRAP transporter small permease protein</fullName>
    </recommendedName>
</protein>
<dbReference type="AlphaFoldDB" id="A0A844QBF2"/>
<feature type="domain" description="Tripartite ATP-independent periplasmic transporters DctQ component" evidence="10">
    <location>
        <begin position="27"/>
        <end position="152"/>
    </location>
</feature>
<evidence type="ECO:0000259" key="10">
    <source>
        <dbReference type="Pfam" id="PF04290"/>
    </source>
</evidence>
<evidence type="ECO:0000256" key="8">
    <source>
        <dbReference type="ARBA" id="ARBA00038436"/>
    </source>
</evidence>
<evidence type="ECO:0000256" key="9">
    <source>
        <dbReference type="RuleBase" id="RU369079"/>
    </source>
</evidence>
<evidence type="ECO:0000256" key="6">
    <source>
        <dbReference type="ARBA" id="ARBA00022989"/>
    </source>
</evidence>
<feature type="transmembrane region" description="Helical" evidence="9">
    <location>
        <begin position="89"/>
        <end position="111"/>
    </location>
</feature>
<organism evidence="11 12">
    <name type="scientific">Nitratireductor arenosus</name>
    <dbReference type="NCBI Taxonomy" id="2682096"/>
    <lineage>
        <taxon>Bacteria</taxon>
        <taxon>Pseudomonadati</taxon>
        <taxon>Pseudomonadota</taxon>
        <taxon>Alphaproteobacteria</taxon>
        <taxon>Hyphomicrobiales</taxon>
        <taxon>Phyllobacteriaceae</taxon>
        <taxon>Nitratireductor</taxon>
    </lineage>
</organism>
<feature type="transmembrane region" description="Helical" evidence="9">
    <location>
        <begin position="51"/>
        <end position="68"/>
    </location>
</feature>
<evidence type="ECO:0000256" key="3">
    <source>
        <dbReference type="ARBA" id="ARBA00022475"/>
    </source>
</evidence>
<evidence type="ECO:0000256" key="2">
    <source>
        <dbReference type="ARBA" id="ARBA00022448"/>
    </source>
</evidence>
<sequence>MKTLVLWLDDRVREIEYHALWLLLAAIFVILTATVFFRYVLGAPITWTEEFLTMLFTWMVFIGASSALSTHQHIRIDIVLRLLPPRYALVASIVAVLTCLAVFWVTIHYGLKYARTTWGDLTPMMGVTFGFYTLALPVTSICAALHVIRACVDDGVRTALMSTIEAQAGEGDEA</sequence>
<dbReference type="GO" id="GO:0022857">
    <property type="term" value="F:transmembrane transporter activity"/>
    <property type="evidence" value="ECO:0007669"/>
    <property type="project" value="UniProtKB-UniRule"/>
</dbReference>
<name>A0A844QBF2_9HYPH</name>
<evidence type="ECO:0000313" key="12">
    <source>
        <dbReference type="Proteomes" id="UP000463224"/>
    </source>
</evidence>
<dbReference type="EMBL" id="WPHG01000001">
    <property type="protein sequence ID" value="MVA95984.1"/>
    <property type="molecule type" value="Genomic_DNA"/>
</dbReference>
<dbReference type="InterPro" id="IPR007387">
    <property type="entry name" value="TRAP_DctQ"/>
</dbReference>
<comment type="similarity">
    <text evidence="8 9">Belongs to the TRAP transporter small permease family.</text>
</comment>
<comment type="caution">
    <text evidence="11">The sequence shown here is derived from an EMBL/GenBank/DDBJ whole genome shotgun (WGS) entry which is preliminary data.</text>
</comment>
<reference evidence="11 12" key="1">
    <citation type="submission" date="2019-12" db="EMBL/GenBank/DDBJ databases">
        <title>Nitratireductor arenosus sp. nov., Isolated from sea sand, Jeju island, South Korea.</title>
        <authorList>
            <person name="Kim W."/>
        </authorList>
    </citation>
    <scope>NUCLEOTIDE SEQUENCE [LARGE SCALE GENOMIC DNA]</scope>
    <source>
        <strain evidence="11 12">CAU 1489</strain>
    </source>
</reference>
<comment type="subunit">
    <text evidence="9">The complex comprises the extracytoplasmic solute receptor protein and the two transmembrane proteins.</text>
</comment>
<keyword evidence="6 9" id="KW-1133">Transmembrane helix</keyword>
<dbReference type="Proteomes" id="UP000463224">
    <property type="component" value="Unassembled WGS sequence"/>
</dbReference>
<evidence type="ECO:0000256" key="1">
    <source>
        <dbReference type="ARBA" id="ARBA00004429"/>
    </source>
</evidence>
<accession>A0A844QBF2</accession>
<comment type="subcellular location">
    <subcellularLocation>
        <location evidence="1 9">Cell inner membrane</location>
        <topology evidence="1 9">Multi-pass membrane protein</topology>
    </subcellularLocation>
</comment>
<keyword evidence="4 9" id="KW-0997">Cell inner membrane</keyword>
<keyword evidence="12" id="KW-1185">Reference proteome</keyword>
<evidence type="ECO:0000256" key="7">
    <source>
        <dbReference type="ARBA" id="ARBA00023136"/>
    </source>
</evidence>
<dbReference type="PANTHER" id="PTHR35011">
    <property type="entry name" value="2,3-DIKETO-L-GULONATE TRAP TRANSPORTER SMALL PERMEASE PROTEIN YIAM"/>
    <property type="match status" value="1"/>
</dbReference>
<dbReference type="Pfam" id="PF04290">
    <property type="entry name" value="DctQ"/>
    <property type="match status" value="1"/>
</dbReference>
<feature type="transmembrane region" description="Helical" evidence="9">
    <location>
        <begin position="20"/>
        <end position="39"/>
    </location>
</feature>
<keyword evidence="3" id="KW-1003">Cell membrane</keyword>
<feature type="transmembrane region" description="Helical" evidence="9">
    <location>
        <begin position="131"/>
        <end position="152"/>
    </location>
</feature>